<feature type="compositionally biased region" description="Polar residues" evidence="1">
    <location>
        <begin position="327"/>
        <end position="361"/>
    </location>
</feature>
<name>A0A9W9TL55_PENCI</name>
<dbReference type="InterPro" id="IPR029058">
    <property type="entry name" value="AB_hydrolase_fold"/>
</dbReference>
<feature type="compositionally biased region" description="Basic and acidic residues" evidence="1">
    <location>
        <begin position="275"/>
        <end position="284"/>
    </location>
</feature>
<feature type="compositionally biased region" description="Polar residues" evidence="1">
    <location>
        <begin position="401"/>
        <end position="416"/>
    </location>
</feature>
<sequence>MEGAIHNGANHACDSLSLPQPGTVEEKSKRRLLLIYVHGFMGSEASFQDFPAHVHDMLTGLLSDSHVVYTRIYPRYKSQGEIQSAAAQFSSWLAPHEADDLDIILLGHSLGGIVAADVALFQRHQILGLINYDVPFLGLHPRVVPTGILSSMPKKDVPPEETLADEQESLGMQPAYKPAAPDPNFDRPWRNDIRLPNRGFLKGVMHFVNKNTDNLARSVYDRVVSSAKFAGCVNNYSELRQRYRNLMELEAGSRHHKRIKFINYYTSSTGRKKPKKDDSTKESTESIAEENNDPSNEAKDKDEQTEEKNPPTSLSPPSQPTPEPSLKNLSLLETPTQQDETSISVPTSISTEDQQNTPLTTHKSESEPPSRHISPTETLKEASLHLSNTSTNSHSSRNTSIDTSNSTPSETQQTPEQKLRKFILLPKNHWKYHDNAHWTAVVMKDIDEVEAHQSMFIPSCSHYDHLVGDTVTLIESWVQDEMSWRLAREALD</sequence>
<reference evidence="2" key="2">
    <citation type="journal article" date="2023" name="IMA Fungus">
        <title>Comparative genomic study of the Penicillium genus elucidates a diverse pangenome and 15 lateral gene transfer events.</title>
        <authorList>
            <person name="Petersen C."/>
            <person name="Sorensen T."/>
            <person name="Nielsen M.R."/>
            <person name="Sondergaard T.E."/>
            <person name="Sorensen J.L."/>
            <person name="Fitzpatrick D.A."/>
            <person name="Frisvad J.C."/>
            <person name="Nielsen K.L."/>
        </authorList>
    </citation>
    <scope>NUCLEOTIDE SEQUENCE</scope>
    <source>
        <strain evidence="2">IBT 23319</strain>
    </source>
</reference>
<organism evidence="2 3">
    <name type="scientific">Penicillium citrinum</name>
    <dbReference type="NCBI Taxonomy" id="5077"/>
    <lineage>
        <taxon>Eukaryota</taxon>
        <taxon>Fungi</taxon>
        <taxon>Dikarya</taxon>
        <taxon>Ascomycota</taxon>
        <taxon>Pezizomycotina</taxon>
        <taxon>Eurotiomycetes</taxon>
        <taxon>Eurotiomycetidae</taxon>
        <taxon>Eurotiales</taxon>
        <taxon>Aspergillaceae</taxon>
        <taxon>Penicillium</taxon>
    </lineage>
</organism>
<dbReference type="EMBL" id="JAPQKT010000006">
    <property type="protein sequence ID" value="KAJ5226728.1"/>
    <property type="molecule type" value="Genomic_DNA"/>
</dbReference>
<dbReference type="AlphaFoldDB" id="A0A9W9TL55"/>
<comment type="caution">
    <text evidence="2">The sequence shown here is derived from an EMBL/GenBank/DDBJ whole genome shotgun (WGS) entry which is preliminary data.</text>
</comment>
<dbReference type="PANTHER" id="PTHR47842:SF3">
    <property type="entry name" value="DUF676 DOMAIN-CONTAINING PROTEIN"/>
    <property type="match status" value="1"/>
</dbReference>
<dbReference type="Proteomes" id="UP001147733">
    <property type="component" value="Unassembled WGS sequence"/>
</dbReference>
<reference evidence="2" key="1">
    <citation type="submission" date="2022-11" db="EMBL/GenBank/DDBJ databases">
        <authorList>
            <person name="Petersen C."/>
        </authorList>
    </citation>
    <scope>NUCLEOTIDE SEQUENCE</scope>
    <source>
        <strain evidence="2">IBT 23319</strain>
    </source>
</reference>
<dbReference type="GO" id="GO:0017000">
    <property type="term" value="P:antibiotic biosynthetic process"/>
    <property type="evidence" value="ECO:0007669"/>
    <property type="project" value="UniProtKB-ARBA"/>
</dbReference>
<dbReference type="OrthoDB" id="3248508at2759"/>
<feature type="region of interest" description="Disordered" evidence="1">
    <location>
        <begin position="268"/>
        <end position="416"/>
    </location>
</feature>
<gene>
    <name evidence="2" type="ORF">N7469_006734</name>
</gene>
<proteinExistence type="predicted"/>
<evidence type="ECO:0008006" key="4">
    <source>
        <dbReference type="Google" id="ProtNLM"/>
    </source>
</evidence>
<dbReference type="PANTHER" id="PTHR47842">
    <property type="entry name" value="EXPRESSED PROTEIN"/>
    <property type="match status" value="1"/>
</dbReference>
<evidence type="ECO:0000313" key="2">
    <source>
        <dbReference type="EMBL" id="KAJ5226728.1"/>
    </source>
</evidence>
<feature type="compositionally biased region" description="Pro residues" evidence="1">
    <location>
        <begin position="313"/>
        <end position="323"/>
    </location>
</feature>
<feature type="compositionally biased region" description="Basic and acidic residues" evidence="1">
    <location>
        <begin position="296"/>
        <end position="309"/>
    </location>
</feature>
<evidence type="ECO:0000313" key="3">
    <source>
        <dbReference type="Proteomes" id="UP001147733"/>
    </source>
</evidence>
<dbReference type="RefSeq" id="XP_056499093.1">
    <property type="nucleotide sequence ID" value="XM_056645652.1"/>
</dbReference>
<feature type="compositionally biased region" description="Low complexity" evidence="1">
    <location>
        <begin position="384"/>
        <end position="400"/>
    </location>
</feature>
<keyword evidence="3" id="KW-1185">Reference proteome</keyword>
<dbReference type="GeneID" id="81384819"/>
<dbReference type="SUPFAM" id="SSF53474">
    <property type="entry name" value="alpha/beta-Hydrolases"/>
    <property type="match status" value="1"/>
</dbReference>
<dbReference type="Gene3D" id="3.40.50.1820">
    <property type="entry name" value="alpha/beta hydrolase"/>
    <property type="match status" value="1"/>
</dbReference>
<accession>A0A9W9TL55</accession>
<evidence type="ECO:0000256" key="1">
    <source>
        <dbReference type="SAM" id="MobiDB-lite"/>
    </source>
</evidence>
<dbReference type="GO" id="GO:0072330">
    <property type="term" value="P:monocarboxylic acid biosynthetic process"/>
    <property type="evidence" value="ECO:0007669"/>
    <property type="project" value="UniProtKB-ARBA"/>
</dbReference>
<protein>
    <recommendedName>
        <fullName evidence="4">AB hydrolase-1 domain-containing protein</fullName>
    </recommendedName>
</protein>